<evidence type="ECO:0000313" key="2">
    <source>
        <dbReference type="Proteomes" id="UP000601435"/>
    </source>
</evidence>
<organism evidence="1 2">
    <name type="scientific">Symbiodinium necroappetens</name>
    <dbReference type="NCBI Taxonomy" id="1628268"/>
    <lineage>
        <taxon>Eukaryota</taxon>
        <taxon>Sar</taxon>
        <taxon>Alveolata</taxon>
        <taxon>Dinophyceae</taxon>
        <taxon>Suessiales</taxon>
        <taxon>Symbiodiniaceae</taxon>
        <taxon>Symbiodinium</taxon>
    </lineage>
</organism>
<feature type="non-terminal residue" evidence="1">
    <location>
        <position position="73"/>
    </location>
</feature>
<comment type="caution">
    <text evidence="1">The sequence shown here is derived from an EMBL/GenBank/DDBJ whole genome shotgun (WGS) entry which is preliminary data.</text>
</comment>
<name>A0A812T1C3_9DINO</name>
<feature type="non-terminal residue" evidence="1">
    <location>
        <position position="1"/>
    </location>
</feature>
<dbReference type="AlphaFoldDB" id="A0A812T1C3"/>
<gene>
    <name evidence="1" type="primary">PRPF4B</name>
    <name evidence="1" type="ORF">SNEC2469_LOCUS14378</name>
</gene>
<keyword evidence="2" id="KW-1185">Reference proteome</keyword>
<accession>A0A812T1C3</accession>
<dbReference type="Proteomes" id="UP000601435">
    <property type="component" value="Unassembled WGS sequence"/>
</dbReference>
<protein>
    <submittedName>
        <fullName evidence="1">PRPF4B protein</fullName>
    </submittedName>
</protein>
<proteinExistence type="predicted"/>
<evidence type="ECO:0000313" key="1">
    <source>
        <dbReference type="EMBL" id="CAE7504417.1"/>
    </source>
</evidence>
<dbReference type="EMBL" id="CAJNJA010023037">
    <property type="protein sequence ID" value="CAE7504417.1"/>
    <property type="molecule type" value="Genomic_DNA"/>
</dbReference>
<dbReference type="OrthoDB" id="443518at2759"/>
<sequence length="73" mass="8261">WYVPAACSGAFKAGGEARRQELYQHIVNMYRLGDPCTLTVLARQAHPLYPLFFDLDIFGGQSDRFEDQSVHDA</sequence>
<reference evidence="1" key="1">
    <citation type="submission" date="2021-02" db="EMBL/GenBank/DDBJ databases">
        <authorList>
            <person name="Dougan E. K."/>
            <person name="Rhodes N."/>
            <person name="Thang M."/>
            <person name="Chan C."/>
        </authorList>
    </citation>
    <scope>NUCLEOTIDE SEQUENCE</scope>
</reference>